<dbReference type="GO" id="GO:0035312">
    <property type="term" value="F:5'-3' DNA exonuclease activity"/>
    <property type="evidence" value="ECO:0007669"/>
    <property type="project" value="UniProtKB-UniRule"/>
</dbReference>
<dbReference type="Pfam" id="PF00867">
    <property type="entry name" value="XPG_I"/>
    <property type="match status" value="1"/>
</dbReference>
<dbReference type="GO" id="GO:0006310">
    <property type="term" value="P:DNA recombination"/>
    <property type="evidence" value="ECO:0007669"/>
    <property type="project" value="TreeGrafter"/>
</dbReference>
<evidence type="ECO:0000259" key="11">
    <source>
        <dbReference type="SMART" id="SM00485"/>
    </source>
</evidence>
<evidence type="ECO:0000256" key="3">
    <source>
        <dbReference type="ARBA" id="ARBA00022723"/>
    </source>
</evidence>
<evidence type="ECO:0000256" key="5">
    <source>
        <dbReference type="ARBA" id="ARBA00022801"/>
    </source>
</evidence>
<dbReference type="SUPFAM" id="SSF47807">
    <property type="entry name" value="5' to 3' exonuclease, C-terminal subdomain"/>
    <property type="match status" value="1"/>
</dbReference>
<organism evidence="12 13">
    <name type="scientific">Boothiomyces macroporosus</name>
    <dbReference type="NCBI Taxonomy" id="261099"/>
    <lineage>
        <taxon>Eukaryota</taxon>
        <taxon>Fungi</taxon>
        <taxon>Fungi incertae sedis</taxon>
        <taxon>Chytridiomycota</taxon>
        <taxon>Chytridiomycota incertae sedis</taxon>
        <taxon>Chytridiomycetes</taxon>
        <taxon>Rhizophydiales</taxon>
        <taxon>Terramycetaceae</taxon>
        <taxon>Boothiomyces</taxon>
    </lineage>
</organism>
<keyword evidence="9" id="KW-0269">Exonuclease</keyword>
<dbReference type="GO" id="GO:0003677">
    <property type="term" value="F:DNA binding"/>
    <property type="evidence" value="ECO:0007669"/>
    <property type="project" value="UniProtKB-UniRule"/>
</dbReference>
<name>A0AAD5UG07_9FUNG</name>
<dbReference type="AlphaFoldDB" id="A0AAD5UG07"/>
<dbReference type="SMART" id="SM00485">
    <property type="entry name" value="XPGN"/>
    <property type="match status" value="1"/>
</dbReference>
<dbReference type="InterPro" id="IPR006085">
    <property type="entry name" value="XPG_DNA_repair_N"/>
</dbReference>
<dbReference type="InterPro" id="IPR008918">
    <property type="entry name" value="HhH2"/>
</dbReference>
<dbReference type="Gene3D" id="1.10.150.20">
    <property type="entry name" value="5' to 3' exonuclease, C-terminal subdomain"/>
    <property type="match status" value="1"/>
</dbReference>
<gene>
    <name evidence="12" type="primary">EXO1</name>
    <name evidence="12" type="ORF">HK103_004887</name>
</gene>
<dbReference type="CDD" id="cd09857">
    <property type="entry name" value="PIN_EXO1"/>
    <property type="match status" value="1"/>
</dbReference>
<dbReference type="InterPro" id="IPR006086">
    <property type="entry name" value="XPG-I_dom"/>
</dbReference>
<keyword evidence="6 9" id="KW-0460">Magnesium</keyword>
<keyword evidence="3 9" id="KW-0479">Metal-binding</keyword>
<evidence type="ECO:0000256" key="1">
    <source>
        <dbReference type="ARBA" id="ARBA00004123"/>
    </source>
</evidence>
<dbReference type="GO" id="GO:0005634">
    <property type="term" value="C:nucleus"/>
    <property type="evidence" value="ECO:0007669"/>
    <property type="project" value="UniProtKB-SubCell"/>
</dbReference>
<evidence type="ECO:0000259" key="10">
    <source>
        <dbReference type="SMART" id="SM00484"/>
    </source>
</evidence>
<dbReference type="PANTHER" id="PTHR11081:SF8">
    <property type="entry name" value="EXONUCLEASE 1"/>
    <property type="match status" value="1"/>
</dbReference>
<dbReference type="Gene3D" id="3.40.50.1010">
    <property type="entry name" value="5'-nuclease"/>
    <property type="match status" value="1"/>
</dbReference>
<comment type="subcellular location">
    <subcellularLocation>
        <location evidence="1 9">Nucleus</location>
    </subcellularLocation>
</comment>
<comment type="caution">
    <text evidence="12">The sequence shown here is derived from an EMBL/GenBank/DDBJ whole genome shotgun (WGS) entry which is preliminary data.</text>
</comment>
<dbReference type="InterPro" id="IPR036279">
    <property type="entry name" value="5-3_exonuclease_C_sf"/>
</dbReference>
<dbReference type="FunFam" id="1.10.150.20:FF:000011">
    <property type="entry name" value="exonuclease 1"/>
    <property type="match status" value="1"/>
</dbReference>
<dbReference type="EMBL" id="JADGKB010000041">
    <property type="protein sequence ID" value="KAJ3257189.1"/>
    <property type="molecule type" value="Genomic_DNA"/>
</dbReference>
<dbReference type="GO" id="GO:0046872">
    <property type="term" value="F:metal ion binding"/>
    <property type="evidence" value="ECO:0007669"/>
    <property type="project" value="UniProtKB-UniRule"/>
</dbReference>
<dbReference type="InterPro" id="IPR029060">
    <property type="entry name" value="PIN-like_dom_sf"/>
</dbReference>
<dbReference type="SUPFAM" id="SSF88723">
    <property type="entry name" value="PIN domain-like"/>
    <property type="match status" value="1"/>
</dbReference>
<dbReference type="FunFam" id="3.40.50.1010:FF:000002">
    <property type="entry name" value="Exonuclease 1, putative"/>
    <property type="match status" value="1"/>
</dbReference>
<evidence type="ECO:0000256" key="8">
    <source>
        <dbReference type="ARBA" id="ARBA00023242"/>
    </source>
</evidence>
<keyword evidence="2 9" id="KW-0540">Nuclease</keyword>
<evidence type="ECO:0000256" key="9">
    <source>
        <dbReference type="RuleBase" id="RU910737"/>
    </source>
</evidence>
<evidence type="ECO:0000256" key="7">
    <source>
        <dbReference type="ARBA" id="ARBA00023204"/>
    </source>
</evidence>
<dbReference type="SMART" id="SM00484">
    <property type="entry name" value="XPGI"/>
    <property type="match status" value="1"/>
</dbReference>
<dbReference type="InterPro" id="IPR006084">
    <property type="entry name" value="XPG/Rad2"/>
</dbReference>
<keyword evidence="8 9" id="KW-0539">Nucleus</keyword>
<comment type="function">
    <text evidence="9">5'-&gt;3' double-stranded DNA exonuclease which may also possess a cryptic 3'-&gt;5' double-stranded DNA exonuclease activity. Functions in DNA mismatch repair.</text>
</comment>
<comment type="cofactor">
    <cofactor evidence="9">
        <name>Mg(2+)</name>
        <dbReference type="ChEBI" id="CHEBI:18420"/>
    </cofactor>
    <text evidence="9">Binds 2 magnesium ions per subunit. They probably participate in the reaction catalyzed by the enzyme. May bind an additional third magnesium ion after substrate binding.</text>
</comment>
<dbReference type="Pfam" id="PF00752">
    <property type="entry name" value="XPG_N"/>
    <property type="match status" value="1"/>
</dbReference>
<accession>A0AAD5UG07</accession>
<keyword evidence="9" id="KW-0238">DNA-binding</keyword>
<dbReference type="PRINTS" id="PR00853">
    <property type="entry name" value="XPGRADSUPER"/>
</dbReference>
<evidence type="ECO:0000256" key="2">
    <source>
        <dbReference type="ARBA" id="ARBA00022722"/>
    </source>
</evidence>
<protein>
    <recommendedName>
        <fullName evidence="9">Exonuclease 1</fullName>
        <ecNumber evidence="9">3.1.-.-</ecNumber>
    </recommendedName>
</protein>
<dbReference type="GO" id="GO:0006298">
    <property type="term" value="P:mismatch repair"/>
    <property type="evidence" value="ECO:0007669"/>
    <property type="project" value="TreeGrafter"/>
</dbReference>
<keyword evidence="9" id="KW-0267">Excision nuclease</keyword>
<evidence type="ECO:0000256" key="4">
    <source>
        <dbReference type="ARBA" id="ARBA00022763"/>
    </source>
</evidence>
<feature type="domain" description="XPG N-terminal" evidence="11">
    <location>
        <begin position="1"/>
        <end position="90"/>
    </location>
</feature>
<keyword evidence="5 9" id="KW-0378">Hydrolase</keyword>
<keyword evidence="13" id="KW-1185">Reference proteome</keyword>
<reference evidence="12" key="1">
    <citation type="submission" date="2020-05" db="EMBL/GenBank/DDBJ databases">
        <title>Phylogenomic resolution of chytrid fungi.</title>
        <authorList>
            <person name="Stajich J.E."/>
            <person name="Amses K."/>
            <person name="Simmons R."/>
            <person name="Seto K."/>
            <person name="Myers J."/>
            <person name="Bonds A."/>
            <person name="Quandt C.A."/>
            <person name="Barry K."/>
            <person name="Liu P."/>
            <person name="Grigoriev I."/>
            <person name="Longcore J.E."/>
            <person name="James T.Y."/>
        </authorList>
    </citation>
    <scope>NUCLEOTIDE SEQUENCE</scope>
    <source>
        <strain evidence="12">PLAUS21</strain>
    </source>
</reference>
<dbReference type="Proteomes" id="UP001210925">
    <property type="component" value="Unassembled WGS sequence"/>
</dbReference>
<dbReference type="EC" id="3.1.-.-" evidence="9"/>
<feature type="domain" description="XPG-I" evidence="10">
    <location>
        <begin position="129"/>
        <end position="199"/>
    </location>
</feature>
<evidence type="ECO:0000313" key="12">
    <source>
        <dbReference type="EMBL" id="KAJ3257189.1"/>
    </source>
</evidence>
<keyword evidence="9" id="KW-0228">DNA excision</keyword>
<keyword evidence="7 9" id="KW-0234">DNA repair</keyword>
<evidence type="ECO:0000256" key="6">
    <source>
        <dbReference type="ARBA" id="ARBA00022842"/>
    </source>
</evidence>
<proteinExistence type="inferred from homology"/>
<dbReference type="GO" id="GO:0017108">
    <property type="term" value="F:5'-flap endonuclease activity"/>
    <property type="evidence" value="ECO:0007669"/>
    <property type="project" value="TreeGrafter"/>
</dbReference>
<evidence type="ECO:0000313" key="13">
    <source>
        <dbReference type="Proteomes" id="UP001210925"/>
    </source>
</evidence>
<sequence length="306" mass="34818">MGIQGLLPLLKDIQKPINLDSLKGQSVGIDGYVWLHKGAFGCALEYVDYCMKKIDLLLSREIWPVVVFDGGYLPLKEKTEVARRTSRTTKRDRGLELLKEGKKEAAREVFQTCIDVTPRMAYEWIVELKKRNVEYYVAPYEADAQLAYLNKSGIISAVISEDSDLLLFGCERVVYKLDHQGNGLEIALKDLSQIKGLRYLTHERFVQICILSGCDYLNSPPGIGLGKAIKLLKNENAVDLIGKWEKWKTVIDAPKLEPNYLEKFKKAEMVFKHQRVYCPTLKALRPLNDFPEGFELSPEISEYIGP</sequence>
<keyword evidence="4 9" id="KW-0227">DNA damage</keyword>
<dbReference type="SMART" id="SM00279">
    <property type="entry name" value="HhH2"/>
    <property type="match status" value="1"/>
</dbReference>
<dbReference type="PANTHER" id="PTHR11081">
    <property type="entry name" value="FLAP ENDONUCLEASE FAMILY MEMBER"/>
    <property type="match status" value="1"/>
</dbReference>
<dbReference type="InterPro" id="IPR044752">
    <property type="entry name" value="PIN-like_EXO1"/>
</dbReference>
<comment type="similarity">
    <text evidence="9">Belongs to the XPG/RAD2 endonuclease family. EXO1 subfamily.</text>
</comment>